<keyword evidence="2" id="KW-0732">Signal</keyword>
<name>A0A1B8GQS8_9PEZI</name>
<dbReference type="RefSeq" id="XP_018131918.1">
    <property type="nucleotide sequence ID" value="XM_018273185.2"/>
</dbReference>
<feature type="region of interest" description="Disordered" evidence="1">
    <location>
        <begin position="257"/>
        <end position="295"/>
    </location>
</feature>
<evidence type="ECO:0000256" key="2">
    <source>
        <dbReference type="SAM" id="SignalP"/>
    </source>
</evidence>
<dbReference type="OrthoDB" id="3438677at2759"/>
<organism evidence="3 4">
    <name type="scientific">Pseudogymnoascus verrucosus</name>
    <dbReference type="NCBI Taxonomy" id="342668"/>
    <lineage>
        <taxon>Eukaryota</taxon>
        <taxon>Fungi</taxon>
        <taxon>Dikarya</taxon>
        <taxon>Ascomycota</taxon>
        <taxon>Pezizomycotina</taxon>
        <taxon>Leotiomycetes</taxon>
        <taxon>Thelebolales</taxon>
        <taxon>Thelebolaceae</taxon>
        <taxon>Pseudogymnoascus</taxon>
    </lineage>
</organism>
<protein>
    <submittedName>
        <fullName evidence="3">Uncharacterized protein</fullName>
    </submittedName>
</protein>
<feature type="chain" id="PRO_5008608876" evidence="2">
    <location>
        <begin position="24"/>
        <end position="434"/>
    </location>
</feature>
<evidence type="ECO:0000313" key="3">
    <source>
        <dbReference type="EMBL" id="OBT98185.1"/>
    </source>
</evidence>
<feature type="compositionally biased region" description="Basic and acidic residues" evidence="1">
    <location>
        <begin position="257"/>
        <end position="294"/>
    </location>
</feature>
<evidence type="ECO:0000256" key="1">
    <source>
        <dbReference type="SAM" id="MobiDB-lite"/>
    </source>
</evidence>
<proteinExistence type="predicted"/>
<dbReference type="AlphaFoldDB" id="A0A1B8GQS8"/>
<keyword evidence="4" id="KW-1185">Reference proteome</keyword>
<dbReference type="EMBL" id="KV460218">
    <property type="protein sequence ID" value="OBT98185.1"/>
    <property type="molecule type" value="Genomic_DNA"/>
</dbReference>
<dbReference type="GeneID" id="28837087"/>
<gene>
    <name evidence="3" type="ORF">VE01_03701</name>
</gene>
<reference evidence="4" key="2">
    <citation type="journal article" date="2018" name="Nat. Commun.">
        <title>Extreme sensitivity to ultraviolet light in the fungal pathogen causing white-nose syndrome of bats.</title>
        <authorList>
            <person name="Palmer J.M."/>
            <person name="Drees K.P."/>
            <person name="Foster J.T."/>
            <person name="Lindner D.L."/>
        </authorList>
    </citation>
    <scope>NUCLEOTIDE SEQUENCE [LARGE SCALE GENOMIC DNA]</scope>
    <source>
        <strain evidence="4">UAMH 10579</strain>
    </source>
</reference>
<sequence>MRVSTLCRSVPLLALALASATKAAHDAIAQPYPAAEDVGNSESGNITTGDDLPASSGYIHYRINGPGQIAVIYTEPNCPRRLGAQQLYVPGNDTDTPPGLLTIEYCSARCMNLPGGVRGQSIELSLAGPIIIGERPDRPYARLYETTDCRGVGKEASIRKGKNWACTDIEDGFWNPAREGGFDSFMVWEGCKYLETEEQKEEKRRNGRLRKERERAKADIEKTRWEAVDKERKIQKEEGKMERKLEKQLQKERLKQWEKEQKERKKQDKLDEKQKERKEMLRGKHRKAAWDARKAQRKKDMKIQFEEWRQDRLMELKEDGARERAERKAQRQRDKEDRQAELLEMEKQWEQNRRDKIVQDDKEWEEQLANEAIEMARDKEEEEMLEVAEVAADEEKWANKNRKRGVKGVRLNIPPSGSSISKITWKWIGVDGIV</sequence>
<feature type="signal peptide" evidence="2">
    <location>
        <begin position="1"/>
        <end position="23"/>
    </location>
</feature>
<reference evidence="3 4" key="1">
    <citation type="submission" date="2016-03" db="EMBL/GenBank/DDBJ databases">
        <title>Comparative genomics of Pseudogymnoascus destructans, the fungus causing white-nose syndrome of bats.</title>
        <authorList>
            <person name="Palmer J.M."/>
            <person name="Drees K.P."/>
            <person name="Foster J.T."/>
            <person name="Lindner D.L."/>
        </authorList>
    </citation>
    <scope>NUCLEOTIDE SEQUENCE [LARGE SCALE GENOMIC DNA]</scope>
    <source>
        <strain evidence="3 4">UAMH 10579</strain>
    </source>
</reference>
<dbReference type="Proteomes" id="UP000091956">
    <property type="component" value="Unassembled WGS sequence"/>
</dbReference>
<evidence type="ECO:0000313" key="4">
    <source>
        <dbReference type="Proteomes" id="UP000091956"/>
    </source>
</evidence>
<feature type="region of interest" description="Disordered" evidence="1">
    <location>
        <begin position="319"/>
        <end position="346"/>
    </location>
</feature>
<dbReference type="STRING" id="342668.A0A1B8GQS8"/>
<accession>A0A1B8GQS8</accession>